<organism evidence="1 2">
    <name type="scientific">Arctium lappa</name>
    <name type="common">Greater burdock</name>
    <name type="synonym">Lappa major</name>
    <dbReference type="NCBI Taxonomy" id="4217"/>
    <lineage>
        <taxon>Eukaryota</taxon>
        <taxon>Viridiplantae</taxon>
        <taxon>Streptophyta</taxon>
        <taxon>Embryophyta</taxon>
        <taxon>Tracheophyta</taxon>
        <taxon>Spermatophyta</taxon>
        <taxon>Magnoliopsida</taxon>
        <taxon>eudicotyledons</taxon>
        <taxon>Gunneridae</taxon>
        <taxon>Pentapetalae</taxon>
        <taxon>asterids</taxon>
        <taxon>campanulids</taxon>
        <taxon>Asterales</taxon>
        <taxon>Asteraceae</taxon>
        <taxon>Carduoideae</taxon>
        <taxon>Cardueae</taxon>
        <taxon>Arctiinae</taxon>
        <taxon>Arctium</taxon>
    </lineage>
</organism>
<evidence type="ECO:0000313" key="2">
    <source>
        <dbReference type="Proteomes" id="UP001055879"/>
    </source>
</evidence>
<gene>
    <name evidence="1" type="ORF">L6452_36405</name>
</gene>
<reference evidence="2" key="1">
    <citation type="journal article" date="2022" name="Mol. Ecol. Resour.">
        <title>The genomes of chicory, endive, great burdock and yacon provide insights into Asteraceae palaeo-polyploidization history and plant inulin production.</title>
        <authorList>
            <person name="Fan W."/>
            <person name="Wang S."/>
            <person name="Wang H."/>
            <person name="Wang A."/>
            <person name="Jiang F."/>
            <person name="Liu H."/>
            <person name="Zhao H."/>
            <person name="Xu D."/>
            <person name="Zhang Y."/>
        </authorList>
    </citation>
    <scope>NUCLEOTIDE SEQUENCE [LARGE SCALE GENOMIC DNA]</scope>
    <source>
        <strain evidence="2">cv. Niubang</strain>
    </source>
</reference>
<dbReference type="EMBL" id="CM042059">
    <property type="protein sequence ID" value="KAI3681605.1"/>
    <property type="molecule type" value="Genomic_DNA"/>
</dbReference>
<comment type="caution">
    <text evidence="1">The sequence shown here is derived from an EMBL/GenBank/DDBJ whole genome shotgun (WGS) entry which is preliminary data.</text>
</comment>
<keyword evidence="2" id="KW-1185">Reference proteome</keyword>
<proteinExistence type="predicted"/>
<accession>A0ACB8Y8H5</accession>
<protein>
    <submittedName>
        <fullName evidence="1">Uncharacterized protein</fullName>
    </submittedName>
</protein>
<sequence length="74" mass="8678">MTFRRVKLFRFATRTDTYTVIAHIGTNEPLQGFRAFDGHCNMVLENIKCWMEISFQHELMTINSSLVCIRVLKP</sequence>
<reference evidence="1 2" key="2">
    <citation type="journal article" date="2022" name="Mol. Ecol. Resour.">
        <title>The genomes of chicory, endive, great burdock and yacon provide insights into Asteraceae paleo-polyploidization history and plant inulin production.</title>
        <authorList>
            <person name="Fan W."/>
            <person name="Wang S."/>
            <person name="Wang H."/>
            <person name="Wang A."/>
            <person name="Jiang F."/>
            <person name="Liu H."/>
            <person name="Zhao H."/>
            <person name="Xu D."/>
            <person name="Zhang Y."/>
        </authorList>
    </citation>
    <scope>NUCLEOTIDE SEQUENCE [LARGE SCALE GENOMIC DNA]</scope>
    <source>
        <strain evidence="2">cv. Niubang</strain>
    </source>
</reference>
<name>A0ACB8Y8H5_ARCLA</name>
<dbReference type="Proteomes" id="UP001055879">
    <property type="component" value="Linkage Group LG13"/>
</dbReference>
<evidence type="ECO:0000313" key="1">
    <source>
        <dbReference type="EMBL" id="KAI3681605.1"/>
    </source>
</evidence>